<dbReference type="CDD" id="cd06558">
    <property type="entry name" value="crotonase-like"/>
    <property type="match status" value="1"/>
</dbReference>
<dbReference type="InterPro" id="IPR029045">
    <property type="entry name" value="ClpP/crotonase-like_dom_sf"/>
</dbReference>
<dbReference type="PANTHER" id="PTHR11941">
    <property type="entry name" value="ENOYL-COA HYDRATASE-RELATED"/>
    <property type="match status" value="1"/>
</dbReference>
<gene>
    <name evidence="4" type="ORF">SAMN05660330_03823</name>
</gene>
<dbReference type="Gene3D" id="1.10.12.10">
    <property type="entry name" value="Lyase 2-enoyl-coa Hydratase, Chain A, domain 2"/>
    <property type="match status" value="1"/>
</dbReference>
<dbReference type="InterPro" id="IPR014748">
    <property type="entry name" value="Enoyl-CoA_hydra_C"/>
</dbReference>
<dbReference type="Pfam" id="PF00378">
    <property type="entry name" value="ECH_1"/>
    <property type="match status" value="1"/>
</dbReference>
<organism evidence="4 5">
    <name type="scientific">Desulforhopalus singaporensis</name>
    <dbReference type="NCBI Taxonomy" id="91360"/>
    <lineage>
        <taxon>Bacteria</taxon>
        <taxon>Pseudomonadati</taxon>
        <taxon>Thermodesulfobacteriota</taxon>
        <taxon>Desulfobulbia</taxon>
        <taxon>Desulfobulbales</taxon>
        <taxon>Desulfocapsaceae</taxon>
        <taxon>Desulforhopalus</taxon>
    </lineage>
</organism>
<evidence type="ECO:0000313" key="4">
    <source>
        <dbReference type="EMBL" id="SDP72266.1"/>
    </source>
</evidence>
<comment type="similarity">
    <text evidence="1 3">Belongs to the enoyl-CoA hydratase/isomerase family.</text>
</comment>
<evidence type="ECO:0000256" key="1">
    <source>
        <dbReference type="ARBA" id="ARBA00005254"/>
    </source>
</evidence>
<dbReference type="RefSeq" id="WP_092225740.1">
    <property type="nucleotide sequence ID" value="NZ_FNJI01000039.1"/>
</dbReference>
<dbReference type="GO" id="GO:0016836">
    <property type="term" value="F:hydro-lyase activity"/>
    <property type="evidence" value="ECO:0007669"/>
    <property type="project" value="UniProtKB-ARBA"/>
</dbReference>
<dbReference type="STRING" id="91360.SAMN05660330_03823"/>
<dbReference type="PANTHER" id="PTHR11941:SF54">
    <property type="entry name" value="ENOYL-COA HYDRATASE, MITOCHONDRIAL"/>
    <property type="match status" value="1"/>
</dbReference>
<dbReference type="Proteomes" id="UP000199073">
    <property type="component" value="Unassembled WGS sequence"/>
</dbReference>
<accession>A0A1H0V2I6</accession>
<sequence length="256" mass="27568">MSTIITEFPVSGVTLIRINRPEVRNALNLEVRRELAELFDKMTNDADVRCVVLTGNEKAFAAGADIAEMMDAGTIEMMSRGIHKLLKPIAEFSKPLIAAVNGYALGGGCELAMHADIIIAGENAQFGLPEVRLGVMPGGGGTQRLIRAVGKFKAMKMLLTGDFVSAREANTMGLVSEVVPDADVEGRAIEMASQIASYATLGLAQIKEVITAGQDLSLESALMLERKALQLLFASQDKKEGMRAFLEKRKPVFQGK</sequence>
<reference evidence="4 5" key="1">
    <citation type="submission" date="2016-10" db="EMBL/GenBank/DDBJ databases">
        <authorList>
            <person name="de Groot N.N."/>
        </authorList>
    </citation>
    <scope>NUCLEOTIDE SEQUENCE [LARGE SCALE GENOMIC DNA]</scope>
    <source>
        <strain evidence="4 5">DSM 12130</strain>
    </source>
</reference>
<dbReference type="GO" id="GO:0006635">
    <property type="term" value="P:fatty acid beta-oxidation"/>
    <property type="evidence" value="ECO:0007669"/>
    <property type="project" value="TreeGrafter"/>
</dbReference>
<keyword evidence="5" id="KW-1185">Reference proteome</keyword>
<evidence type="ECO:0000256" key="2">
    <source>
        <dbReference type="ARBA" id="ARBA00023239"/>
    </source>
</evidence>
<dbReference type="InterPro" id="IPR018376">
    <property type="entry name" value="Enoyl-CoA_hyd/isom_CS"/>
</dbReference>
<dbReference type="OrthoDB" id="9802898at2"/>
<name>A0A1H0V2I6_9BACT</name>
<dbReference type="EMBL" id="FNJI01000039">
    <property type="protein sequence ID" value="SDP72266.1"/>
    <property type="molecule type" value="Genomic_DNA"/>
</dbReference>
<keyword evidence="2" id="KW-0456">Lyase</keyword>
<dbReference type="AlphaFoldDB" id="A0A1H0V2I6"/>
<dbReference type="InterPro" id="IPR001753">
    <property type="entry name" value="Enoyl-CoA_hydra/iso"/>
</dbReference>
<dbReference type="FunFam" id="1.10.12.10:FF:000001">
    <property type="entry name" value="Probable enoyl-CoA hydratase, mitochondrial"/>
    <property type="match status" value="1"/>
</dbReference>
<dbReference type="PROSITE" id="PS00166">
    <property type="entry name" value="ENOYL_COA_HYDRATASE"/>
    <property type="match status" value="1"/>
</dbReference>
<dbReference type="SUPFAM" id="SSF52096">
    <property type="entry name" value="ClpP/crotonase"/>
    <property type="match status" value="1"/>
</dbReference>
<evidence type="ECO:0000256" key="3">
    <source>
        <dbReference type="RuleBase" id="RU003707"/>
    </source>
</evidence>
<dbReference type="FunFam" id="3.90.226.10:FF:000009">
    <property type="entry name" value="Carnitinyl-CoA dehydratase"/>
    <property type="match status" value="1"/>
</dbReference>
<proteinExistence type="inferred from homology"/>
<evidence type="ECO:0000313" key="5">
    <source>
        <dbReference type="Proteomes" id="UP000199073"/>
    </source>
</evidence>
<dbReference type="Gene3D" id="3.90.226.10">
    <property type="entry name" value="2-enoyl-CoA Hydratase, Chain A, domain 1"/>
    <property type="match status" value="1"/>
</dbReference>
<dbReference type="NCBIfam" id="NF006007">
    <property type="entry name" value="PRK08138.1"/>
    <property type="match status" value="1"/>
</dbReference>
<protein>
    <submittedName>
        <fullName evidence="4">Short chain enoyl-CoA hydratase</fullName>
    </submittedName>
</protein>